<dbReference type="NCBIfam" id="TIGR03083">
    <property type="entry name" value="maleylpyruvate isomerase family mycothiol-dependent enzyme"/>
    <property type="match status" value="1"/>
</dbReference>
<name>A0ABX2FE15_9PSEU</name>
<dbReference type="InterPro" id="IPR024344">
    <property type="entry name" value="MDMPI_metal-binding"/>
</dbReference>
<accession>A0ABX2FE15</accession>
<evidence type="ECO:0000259" key="1">
    <source>
        <dbReference type="Pfam" id="PF11716"/>
    </source>
</evidence>
<organism evidence="2 3">
    <name type="scientific">Kibdelosporangium persicum</name>
    <dbReference type="NCBI Taxonomy" id="2698649"/>
    <lineage>
        <taxon>Bacteria</taxon>
        <taxon>Bacillati</taxon>
        <taxon>Actinomycetota</taxon>
        <taxon>Actinomycetes</taxon>
        <taxon>Pseudonocardiales</taxon>
        <taxon>Pseudonocardiaceae</taxon>
        <taxon>Kibdelosporangium</taxon>
    </lineage>
</organism>
<comment type="caution">
    <text evidence="2">The sequence shown here is derived from an EMBL/GenBank/DDBJ whole genome shotgun (WGS) entry which is preliminary data.</text>
</comment>
<gene>
    <name evidence="2" type="ORF">GC106_68780</name>
</gene>
<dbReference type="Proteomes" id="UP000763557">
    <property type="component" value="Unassembled WGS sequence"/>
</dbReference>
<dbReference type="InterPro" id="IPR017517">
    <property type="entry name" value="Maleyloyr_isom"/>
</dbReference>
<dbReference type="SUPFAM" id="SSF109854">
    <property type="entry name" value="DinB/YfiT-like putative metalloenzymes"/>
    <property type="match status" value="1"/>
</dbReference>
<dbReference type="NCBIfam" id="TIGR03086">
    <property type="entry name" value="TIGR03086 family metal-binding protein"/>
    <property type="match status" value="1"/>
</dbReference>
<proteinExistence type="predicted"/>
<sequence>MDVMASYRRAQDRMDEVLAAVRPDQWDAPSACSEWTVRDVAGHVIWAQHQMRAWATGEDYTERAGAPGAPHPAVMAGADPLATWRAARAACLPTLTEEAMGRTTTITGTGEVPLAHVLTLLTTDTVTHAWDIGYALGMDVRLDEGLVTLAFDWGRAHVVRRPGFFGPELTPPDEADDQTRMLAFLGRAAWQPVTT</sequence>
<reference evidence="2 3" key="1">
    <citation type="submission" date="2020-01" db="EMBL/GenBank/DDBJ databases">
        <title>Kibdelosporangium persica a novel Actinomycetes from a hot desert in Iran.</title>
        <authorList>
            <person name="Safaei N."/>
            <person name="Zaburannyi N."/>
            <person name="Mueller R."/>
            <person name="Wink J."/>
        </authorList>
    </citation>
    <scope>NUCLEOTIDE SEQUENCE [LARGE SCALE GENOMIC DNA]</scope>
    <source>
        <strain evidence="2 3">4NS15</strain>
    </source>
</reference>
<keyword evidence="3" id="KW-1185">Reference proteome</keyword>
<evidence type="ECO:0000313" key="3">
    <source>
        <dbReference type="Proteomes" id="UP000763557"/>
    </source>
</evidence>
<dbReference type="Gene3D" id="1.20.120.450">
    <property type="entry name" value="dinb family like domain"/>
    <property type="match status" value="1"/>
</dbReference>
<dbReference type="Pfam" id="PF11716">
    <property type="entry name" value="MDMPI_N"/>
    <property type="match status" value="1"/>
</dbReference>
<evidence type="ECO:0000313" key="2">
    <source>
        <dbReference type="EMBL" id="NRN69621.1"/>
    </source>
</evidence>
<dbReference type="RefSeq" id="WP_173140007.1">
    <property type="nucleotide sequence ID" value="NZ_CBCSGW010000024.1"/>
</dbReference>
<dbReference type="EMBL" id="JAAATY010000029">
    <property type="protein sequence ID" value="NRN69621.1"/>
    <property type="molecule type" value="Genomic_DNA"/>
</dbReference>
<feature type="domain" description="Mycothiol-dependent maleylpyruvate isomerase metal-binding" evidence="1">
    <location>
        <begin position="8"/>
        <end position="132"/>
    </location>
</feature>
<dbReference type="InterPro" id="IPR017520">
    <property type="entry name" value="CHP03086"/>
</dbReference>
<dbReference type="InterPro" id="IPR034660">
    <property type="entry name" value="DinB/YfiT-like"/>
</dbReference>
<protein>
    <recommendedName>
        <fullName evidence="1">Mycothiol-dependent maleylpyruvate isomerase metal-binding domain-containing protein</fullName>
    </recommendedName>
</protein>